<comment type="similarity">
    <text evidence="1">Belongs to the aspartate-semialdehyde dehydrogenase family.</text>
</comment>
<evidence type="ECO:0000256" key="1">
    <source>
        <dbReference type="ARBA" id="ARBA00010584"/>
    </source>
</evidence>
<evidence type="ECO:0000313" key="9">
    <source>
        <dbReference type="Proteomes" id="UP001174209"/>
    </source>
</evidence>
<evidence type="ECO:0000259" key="7">
    <source>
        <dbReference type="Pfam" id="PF02774"/>
    </source>
</evidence>
<comment type="caution">
    <text evidence="8">The sequence shown here is derived from an EMBL/GenBank/DDBJ whole genome shotgun (WGS) entry which is preliminary data.</text>
</comment>
<feature type="domain" description="Semialdehyde dehydrogenase dimerisation" evidence="7">
    <location>
        <begin position="8"/>
        <end position="115"/>
    </location>
</feature>
<dbReference type="Pfam" id="PF02774">
    <property type="entry name" value="Semialdhyde_dhC"/>
    <property type="match status" value="1"/>
</dbReference>
<evidence type="ECO:0000256" key="4">
    <source>
        <dbReference type="ARBA" id="ARBA00023002"/>
    </source>
</evidence>
<comment type="pathway">
    <text evidence="6">Amino-acid biosynthesis.</text>
</comment>
<dbReference type="EMBL" id="JAROCG010000001">
    <property type="protein sequence ID" value="MDN4610898.1"/>
    <property type="molecule type" value="Genomic_DNA"/>
</dbReference>
<dbReference type="InterPro" id="IPR012280">
    <property type="entry name" value="Semialdhyde_DH_dimer_dom"/>
</dbReference>
<organism evidence="8 9">
    <name type="scientific">Arthrobacter burdickii</name>
    <dbReference type="NCBI Taxonomy" id="3035920"/>
    <lineage>
        <taxon>Bacteria</taxon>
        <taxon>Bacillati</taxon>
        <taxon>Actinomycetota</taxon>
        <taxon>Actinomycetes</taxon>
        <taxon>Micrococcales</taxon>
        <taxon>Micrococcaceae</taxon>
        <taxon>Arthrobacter</taxon>
    </lineage>
</organism>
<evidence type="ECO:0000256" key="2">
    <source>
        <dbReference type="ARBA" id="ARBA00022605"/>
    </source>
</evidence>
<keyword evidence="5" id="KW-0486">Methionine biosynthesis</keyword>
<sequence length="139" mass="14384">MSFQLPVESRGSQATVDESRKILELPDLLVSGTCTRVPVFTGHSLSVSAESARPLAVARAIELLSDAPGVVLTDIPTPPLKATGIDVSLVGRMRADEGAPEGKGLAMFISGDTLREGAALNALQIAELVAMSTLTAQTA</sequence>
<dbReference type="RefSeq" id="WP_301226449.1">
    <property type="nucleotide sequence ID" value="NZ_JAROCG010000001.1"/>
</dbReference>
<gene>
    <name evidence="8" type="ORF">P5G52_08430</name>
</gene>
<proteinExistence type="inferred from homology"/>
<dbReference type="PANTHER" id="PTHR46278:SF2">
    <property type="entry name" value="ASPARTATE-SEMIALDEHYDE DEHYDROGENASE"/>
    <property type="match status" value="1"/>
</dbReference>
<evidence type="ECO:0000256" key="3">
    <source>
        <dbReference type="ARBA" id="ARBA00022857"/>
    </source>
</evidence>
<evidence type="ECO:0000313" key="8">
    <source>
        <dbReference type="EMBL" id="MDN4610898.1"/>
    </source>
</evidence>
<protein>
    <submittedName>
        <fullName evidence="8">Asd/ArgC dimerization domain-containing protein</fullName>
    </submittedName>
</protein>
<dbReference type="Gene3D" id="3.30.360.10">
    <property type="entry name" value="Dihydrodipicolinate Reductase, domain 2"/>
    <property type="match status" value="1"/>
</dbReference>
<dbReference type="PANTHER" id="PTHR46278">
    <property type="entry name" value="DEHYDROGENASE, PUTATIVE-RELATED"/>
    <property type="match status" value="1"/>
</dbReference>
<dbReference type="PROSITE" id="PS01103">
    <property type="entry name" value="ASD"/>
    <property type="match status" value="1"/>
</dbReference>
<evidence type="ECO:0000256" key="6">
    <source>
        <dbReference type="ARBA" id="ARBA00029440"/>
    </source>
</evidence>
<evidence type="ECO:0000256" key="5">
    <source>
        <dbReference type="ARBA" id="ARBA00023167"/>
    </source>
</evidence>
<keyword evidence="2" id="KW-0028">Amino-acid biosynthesis</keyword>
<accession>A0ABT8K0E1</accession>
<keyword evidence="4" id="KW-0560">Oxidoreductase</keyword>
<dbReference type="Proteomes" id="UP001174209">
    <property type="component" value="Unassembled WGS sequence"/>
</dbReference>
<reference evidence="8" key="1">
    <citation type="submission" date="2023-06" db="EMBL/GenBank/DDBJ databases">
        <title>MT1 and MT2 Draft Genomes of Novel Species.</title>
        <authorList>
            <person name="Venkateswaran K."/>
        </authorList>
    </citation>
    <scope>NUCLEOTIDE SEQUENCE</scope>
    <source>
        <strain evidence="8">IIF3SC-B10</strain>
    </source>
</reference>
<keyword evidence="9" id="KW-1185">Reference proteome</keyword>
<dbReference type="InterPro" id="IPR000319">
    <property type="entry name" value="Asp-semialdehyde_DH_CS"/>
</dbReference>
<keyword evidence="3" id="KW-0521">NADP</keyword>
<name>A0ABT8K0E1_9MICC</name>
<dbReference type="SUPFAM" id="SSF55347">
    <property type="entry name" value="Glyceraldehyde-3-phosphate dehydrogenase-like, C-terminal domain"/>
    <property type="match status" value="1"/>
</dbReference>